<comment type="caution">
    <text evidence="7">The sequence shown here is derived from an EMBL/GenBank/DDBJ whole genome shotgun (WGS) entry which is preliminary data.</text>
</comment>
<sequence length="552" mass="60167">MFNGEPGPASAGASRNVVRSSSISGEICGSQQAGGGAGTTTAKKRRSSLGAKMVAIVGLTQWSKSTLQLPQPEGSTKKLRSNIRRSTETGVAVEMRSRVTRQGSRESTDGSTNSNSSEGTFIFPTRLGAESQFSDFLDGLGPAQIVGRQTLATPPMGDVHIAIMDRSGQLEVEVIEARGLTPKPGSKSLPATYIKAYLLENGACVAKKKTKVAKKTCDPLYQQALLFEEGPQGKVLQDPVCRVPGAQKVPAHIKFNFDSPICALGKQVIVWGDYGRMDHKCFMGMAQIMLDELDLNAAVTGWYKLFPTSSVADSTLGSLTRRLSQSSLESATSPSPSYRVELEAAWEMAEQPWFISRRREEVLAIGERKEAVAPQRGCSSVFFRLRPALCKLFKKSAFDRGRSPPGGEMCYFMWGLELAQQHFCSGHREVDKKRPASLAPPPLLFLCCLQRPDTYRLVLVNQPPLLHRLPLDDQRGDGNVDSFPAFFLQSASSPGPKRLGRSAAISEIRLTEHTSIELTGRTGQRPLRYKVTLPHLIETANSSRALDLGVLQ</sequence>
<dbReference type="Proteomes" id="UP000710432">
    <property type="component" value="Unassembled WGS sequence"/>
</dbReference>
<evidence type="ECO:0000259" key="6">
    <source>
        <dbReference type="PROSITE" id="PS50004"/>
    </source>
</evidence>
<feature type="domain" description="C2" evidence="6">
    <location>
        <begin position="155"/>
        <end position="303"/>
    </location>
</feature>
<dbReference type="GO" id="GO:0031267">
    <property type="term" value="F:small GTPase binding"/>
    <property type="evidence" value="ECO:0007669"/>
    <property type="project" value="InterPro"/>
</dbReference>
<dbReference type="GO" id="GO:0048791">
    <property type="term" value="P:calcium ion-regulated exocytosis of neurotransmitter"/>
    <property type="evidence" value="ECO:0007669"/>
    <property type="project" value="TreeGrafter"/>
</dbReference>
<dbReference type="InterPro" id="IPR039032">
    <property type="entry name" value="Rim-like"/>
</dbReference>
<dbReference type="PANTHER" id="PTHR12157">
    <property type="entry name" value="REGULATING SYNAPTIC MEMBRANE EXOCYTOSIS PROTEIN"/>
    <property type="match status" value="1"/>
</dbReference>
<dbReference type="GO" id="GO:0044325">
    <property type="term" value="F:transmembrane transporter binding"/>
    <property type="evidence" value="ECO:0007669"/>
    <property type="project" value="TreeGrafter"/>
</dbReference>
<evidence type="ECO:0000313" key="8">
    <source>
        <dbReference type="Proteomes" id="UP000710432"/>
    </source>
</evidence>
<dbReference type="SMART" id="SM00239">
    <property type="entry name" value="C2"/>
    <property type="match status" value="1"/>
</dbReference>
<dbReference type="PANTHER" id="PTHR12157:SF25">
    <property type="entry name" value="REGULATING SYNAPTIC MEMBRANE EXOCYTOSIS PROTEIN 3"/>
    <property type="match status" value="1"/>
</dbReference>
<dbReference type="GO" id="GO:0042391">
    <property type="term" value="P:regulation of membrane potential"/>
    <property type="evidence" value="ECO:0007669"/>
    <property type="project" value="TreeGrafter"/>
</dbReference>
<keyword evidence="2" id="KW-0813">Transport</keyword>
<accession>A0A8J6G0C1</accession>
<dbReference type="Pfam" id="PF00168">
    <property type="entry name" value="C2"/>
    <property type="match status" value="2"/>
</dbReference>
<dbReference type="GO" id="GO:0042734">
    <property type="term" value="C:presynaptic membrane"/>
    <property type="evidence" value="ECO:0007669"/>
    <property type="project" value="TreeGrafter"/>
</dbReference>
<feature type="region of interest" description="Disordered" evidence="5">
    <location>
        <begin position="26"/>
        <end position="45"/>
    </location>
</feature>
<proteinExistence type="predicted"/>
<feature type="region of interest" description="Disordered" evidence="5">
    <location>
        <begin position="68"/>
        <end position="119"/>
    </location>
</feature>
<name>A0A8J6G0C1_MICOH</name>
<dbReference type="AlphaFoldDB" id="A0A8J6G0C1"/>
<dbReference type="InterPro" id="IPR035892">
    <property type="entry name" value="C2_domain_sf"/>
</dbReference>
<feature type="compositionally biased region" description="Polar residues" evidence="5">
    <location>
        <begin position="109"/>
        <end position="119"/>
    </location>
</feature>
<dbReference type="PROSITE" id="PS50004">
    <property type="entry name" value="C2"/>
    <property type="match status" value="1"/>
</dbReference>
<organism evidence="7 8">
    <name type="scientific">Microtus ochrogaster</name>
    <name type="common">Prairie vole</name>
    <dbReference type="NCBI Taxonomy" id="79684"/>
    <lineage>
        <taxon>Eukaryota</taxon>
        <taxon>Metazoa</taxon>
        <taxon>Chordata</taxon>
        <taxon>Craniata</taxon>
        <taxon>Vertebrata</taxon>
        <taxon>Euteleostomi</taxon>
        <taxon>Mammalia</taxon>
        <taxon>Eutheria</taxon>
        <taxon>Euarchontoglires</taxon>
        <taxon>Glires</taxon>
        <taxon>Rodentia</taxon>
        <taxon>Myomorpha</taxon>
        <taxon>Muroidea</taxon>
        <taxon>Cricetidae</taxon>
        <taxon>Arvicolinae</taxon>
        <taxon>Microtus</taxon>
    </lineage>
</organism>
<dbReference type="GO" id="GO:0050806">
    <property type="term" value="P:positive regulation of synaptic transmission"/>
    <property type="evidence" value="ECO:0007669"/>
    <property type="project" value="TreeGrafter"/>
</dbReference>
<evidence type="ECO:0000313" key="7">
    <source>
        <dbReference type="EMBL" id="KAH0502107.1"/>
    </source>
</evidence>
<dbReference type="GO" id="GO:0048788">
    <property type="term" value="C:cytoskeleton of presynaptic active zone"/>
    <property type="evidence" value="ECO:0007669"/>
    <property type="project" value="TreeGrafter"/>
</dbReference>
<dbReference type="GO" id="GO:2000300">
    <property type="term" value="P:regulation of synaptic vesicle exocytosis"/>
    <property type="evidence" value="ECO:0007669"/>
    <property type="project" value="TreeGrafter"/>
</dbReference>
<reference evidence="7" key="1">
    <citation type="submission" date="2020-03" db="EMBL/GenBank/DDBJ databases">
        <title>Studies in the Genomics of Life Span.</title>
        <authorList>
            <person name="Glass D."/>
        </authorList>
    </citation>
    <scope>NUCLEOTIDE SEQUENCE</scope>
    <source>
        <strain evidence="7">LTLLF</strain>
        <tissue evidence="7">Muscle</tissue>
    </source>
</reference>
<dbReference type="EMBL" id="JAATJU010026200">
    <property type="protein sequence ID" value="KAH0502107.1"/>
    <property type="molecule type" value="Genomic_DNA"/>
</dbReference>
<evidence type="ECO:0000256" key="2">
    <source>
        <dbReference type="ARBA" id="ARBA00022775"/>
    </source>
</evidence>
<dbReference type="InterPro" id="IPR000008">
    <property type="entry name" value="C2_dom"/>
</dbReference>
<gene>
    <name evidence="7" type="ORF">LTLLF_107235</name>
</gene>
<evidence type="ECO:0000256" key="4">
    <source>
        <dbReference type="ARBA" id="ARBA00034103"/>
    </source>
</evidence>
<dbReference type="SUPFAM" id="SSF49562">
    <property type="entry name" value="C2 domain (Calcium/lipid-binding domain, CaLB)"/>
    <property type="match status" value="1"/>
</dbReference>
<dbReference type="Gene3D" id="2.60.40.150">
    <property type="entry name" value="C2 domain"/>
    <property type="match status" value="1"/>
</dbReference>
<protein>
    <submittedName>
        <fullName evidence="7">Regulating synaptic membrane exocytosis protein 3</fullName>
    </submittedName>
</protein>
<comment type="subcellular location">
    <subcellularLocation>
        <location evidence="4">Synapse</location>
    </subcellularLocation>
</comment>
<keyword evidence="2" id="KW-0532">Neurotransmitter transport</keyword>
<evidence type="ECO:0000256" key="1">
    <source>
        <dbReference type="ARBA" id="ARBA00022483"/>
    </source>
</evidence>
<dbReference type="GO" id="GO:0048167">
    <property type="term" value="P:regulation of synaptic plasticity"/>
    <property type="evidence" value="ECO:0007669"/>
    <property type="project" value="TreeGrafter"/>
</dbReference>
<keyword evidence="3" id="KW-0770">Synapse</keyword>
<evidence type="ECO:0000256" key="3">
    <source>
        <dbReference type="ARBA" id="ARBA00023018"/>
    </source>
</evidence>
<keyword evidence="1" id="KW-0268">Exocytosis</keyword>
<evidence type="ECO:0000256" key="5">
    <source>
        <dbReference type="SAM" id="MobiDB-lite"/>
    </source>
</evidence>